<gene>
    <name evidence="1" type="ORF">PG993_006951</name>
</gene>
<accession>A0ABR1SXW8</accession>
<name>A0ABR1SXW8_9PEZI</name>
<evidence type="ECO:0000313" key="1">
    <source>
        <dbReference type="EMBL" id="KAK8038540.1"/>
    </source>
</evidence>
<comment type="caution">
    <text evidence="1">The sequence shown here is derived from an EMBL/GenBank/DDBJ whole genome shotgun (WGS) entry which is preliminary data.</text>
</comment>
<sequence>MLNQREENTGRIYVTPSNSVNGSFIYPRVFGERFRETSSKTQYDAVNLYTYQRGKVGASVQLSTNLAARWFQWEVRVQETNLTEPYVFRIVNAFGTPEEQLQHGF</sequence>
<evidence type="ECO:0000313" key="2">
    <source>
        <dbReference type="Proteomes" id="UP001444661"/>
    </source>
</evidence>
<dbReference type="EMBL" id="JAQQWK010000006">
    <property type="protein sequence ID" value="KAK8038540.1"/>
    <property type="molecule type" value="Genomic_DNA"/>
</dbReference>
<keyword evidence="2" id="KW-1185">Reference proteome</keyword>
<reference evidence="1 2" key="1">
    <citation type="submission" date="2023-01" db="EMBL/GenBank/DDBJ databases">
        <title>Analysis of 21 Apiospora genomes using comparative genomics revels a genus with tremendous synthesis potential of carbohydrate active enzymes and secondary metabolites.</title>
        <authorList>
            <person name="Sorensen T."/>
        </authorList>
    </citation>
    <scope>NUCLEOTIDE SEQUENCE [LARGE SCALE GENOMIC DNA]</scope>
    <source>
        <strain evidence="1 2">CBS 33761</strain>
    </source>
</reference>
<protein>
    <submittedName>
        <fullName evidence="1">Uncharacterized protein</fullName>
    </submittedName>
</protein>
<organism evidence="1 2">
    <name type="scientific">Apiospora rasikravindrae</name>
    <dbReference type="NCBI Taxonomy" id="990691"/>
    <lineage>
        <taxon>Eukaryota</taxon>
        <taxon>Fungi</taxon>
        <taxon>Dikarya</taxon>
        <taxon>Ascomycota</taxon>
        <taxon>Pezizomycotina</taxon>
        <taxon>Sordariomycetes</taxon>
        <taxon>Xylariomycetidae</taxon>
        <taxon>Amphisphaeriales</taxon>
        <taxon>Apiosporaceae</taxon>
        <taxon>Apiospora</taxon>
    </lineage>
</organism>
<dbReference type="Proteomes" id="UP001444661">
    <property type="component" value="Unassembled WGS sequence"/>
</dbReference>
<proteinExistence type="predicted"/>